<dbReference type="AlphaFoldDB" id="A0A6G0XVK1"/>
<name>A0A6G0XVK1_9STRA</name>
<feature type="transmembrane region" description="Helical" evidence="1">
    <location>
        <begin position="7"/>
        <end position="30"/>
    </location>
</feature>
<organism evidence="2 3">
    <name type="scientific">Aphanomyces euteiches</name>
    <dbReference type="NCBI Taxonomy" id="100861"/>
    <lineage>
        <taxon>Eukaryota</taxon>
        <taxon>Sar</taxon>
        <taxon>Stramenopiles</taxon>
        <taxon>Oomycota</taxon>
        <taxon>Saprolegniomycetes</taxon>
        <taxon>Saprolegniales</taxon>
        <taxon>Verrucalvaceae</taxon>
        <taxon>Aphanomyces</taxon>
    </lineage>
</organism>
<keyword evidence="1" id="KW-0472">Membrane</keyword>
<evidence type="ECO:0008006" key="4">
    <source>
        <dbReference type="Google" id="ProtNLM"/>
    </source>
</evidence>
<dbReference type="EMBL" id="VJMJ01000009">
    <property type="protein sequence ID" value="KAF0744680.1"/>
    <property type="molecule type" value="Genomic_DNA"/>
</dbReference>
<keyword evidence="3" id="KW-1185">Reference proteome</keyword>
<evidence type="ECO:0000256" key="1">
    <source>
        <dbReference type="SAM" id="Phobius"/>
    </source>
</evidence>
<keyword evidence="1" id="KW-1133">Transmembrane helix</keyword>
<proteinExistence type="predicted"/>
<gene>
    <name evidence="2" type="ORF">Ae201684_001137</name>
</gene>
<protein>
    <recommendedName>
        <fullName evidence="4">Tetraspanin</fullName>
    </recommendedName>
</protein>
<accession>A0A6G0XVK1</accession>
<feature type="transmembrane region" description="Helical" evidence="1">
    <location>
        <begin position="42"/>
        <end position="69"/>
    </location>
</feature>
<evidence type="ECO:0000313" key="3">
    <source>
        <dbReference type="Proteomes" id="UP000481153"/>
    </source>
</evidence>
<dbReference type="Proteomes" id="UP000481153">
    <property type="component" value="Unassembled WGS sequence"/>
</dbReference>
<reference evidence="2 3" key="1">
    <citation type="submission" date="2019-07" db="EMBL/GenBank/DDBJ databases">
        <title>Genomics analysis of Aphanomyces spp. identifies a new class of oomycete effector associated with host adaptation.</title>
        <authorList>
            <person name="Gaulin E."/>
        </authorList>
    </citation>
    <scope>NUCLEOTIDE SEQUENCE [LARGE SCALE GENOMIC DNA]</scope>
    <source>
        <strain evidence="2 3">ATCC 201684</strain>
    </source>
</reference>
<feature type="transmembrane region" description="Helical" evidence="1">
    <location>
        <begin position="81"/>
        <end position="101"/>
    </location>
</feature>
<dbReference type="VEuPathDB" id="FungiDB:AeMF1_018519"/>
<comment type="caution">
    <text evidence="2">The sequence shown here is derived from an EMBL/GenBank/DDBJ whole genome shotgun (WGS) entry which is preliminary data.</text>
</comment>
<keyword evidence="1" id="KW-0812">Transmembrane</keyword>
<dbReference type="PROSITE" id="PS51257">
    <property type="entry name" value="PROKAR_LIPOPROTEIN"/>
    <property type="match status" value="1"/>
</dbReference>
<evidence type="ECO:0000313" key="2">
    <source>
        <dbReference type="EMBL" id="KAF0744680.1"/>
    </source>
</evidence>
<sequence>MERSKQVALTVFVFFFLGACASLMYVAVIVSGTLSLSKWTDLLNIVVAIPSNYFLLFTIMTAALAFTASCIKNCLTRLNKWVLVCVCMFMVFAGVIASMGFRSALVASAWNKAVFPFDSDEADIANGFNEAYCPVRFCSSSPTKSMGFFNPNTTNSSTVGAPSYDAPTMESLCTSLVSSTANISSELKVACAACPRARVNLHNNMAIFGWIAKICHPTDTLGYCTKQLAGSLSNRGLSPYEKCRKKINMQWSHYAYQVACGSTFIAVASLVYIIMASTKPKAPLPPHKSAYEVYHGAV</sequence>
<feature type="transmembrane region" description="Helical" evidence="1">
    <location>
        <begin position="254"/>
        <end position="275"/>
    </location>
</feature>